<feature type="region of interest" description="Disordered" evidence="1">
    <location>
        <begin position="1"/>
        <end position="35"/>
    </location>
</feature>
<proteinExistence type="predicted"/>
<organism evidence="3">
    <name type="scientific">freshwater metagenome</name>
    <dbReference type="NCBI Taxonomy" id="449393"/>
    <lineage>
        <taxon>unclassified sequences</taxon>
        <taxon>metagenomes</taxon>
        <taxon>ecological metagenomes</taxon>
    </lineage>
</organism>
<feature type="compositionally biased region" description="Polar residues" evidence="1">
    <location>
        <begin position="1"/>
        <end position="19"/>
    </location>
</feature>
<dbReference type="EMBL" id="CAEZSF010000003">
    <property type="protein sequence ID" value="CAB4529661.1"/>
    <property type="molecule type" value="Genomic_DNA"/>
</dbReference>
<sequence>MEDQQESAAESTSGATVDSAQAARPDLSRRDPEKTKVDIQAWLTATLAQGSDPEVDEVHVPESNGMSSETVLVDATWVVDGERVDQPLVFRIAPDEAAVPVFQKYDFDSQFRVMAKVRELSDVPVPEVFWLEEDPSHIGAPFFVMSRAYGVVPPDVLPYDFGDNWLFDALPDDQRRLEETTIDALVSLHAIADAEHNFDFLVSSAEGDTPLRRHVEELRGYYRWVTTDGIRSPLIEKCFDWLEANWPVQEGPSGLSWGDARIGNTMYADFAPVAVLDWEMAGIAPREVDLAWMIFLHRFFEDIANSMGLPGMPEFMHRTQIVEMYEAKSGYTPQDMDFYTMYAALRHGVIMSQVQRRAIKFGQAETPEDIDDLIMHRATLEQMLEGAYWERIL</sequence>
<dbReference type="SUPFAM" id="SSF56112">
    <property type="entry name" value="Protein kinase-like (PK-like)"/>
    <property type="match status" value="1"/>
</dbReference>
<feature type="domain" description="Aminoglycoside phosphotransferase" evidence="2">
    <location>
        <begin position="77"/>
        <end position="295"/>
    </location>
</feature>
<dbReference type="InterPro" id="IPR041726">
    <property type="entry name" value="ACAD10_11_N"/>
</dbReference>
<reference evidence="3" key="1">
    <citation type="submission" date="2020-05" db="EMBL/GenBank/DDBJ databases">
        <authorList>
            <person name="Chiriac C."/>
            <person name="Salcher M."/>
            <person name="Ghai R."/>
            <person name="Kavagutti S V."/>
        </authorList>
    </citation>
    <scope>NUCLEOTIDE SEQUENCE</scope>
</reference>
<dbReference type="CDD" id="cd05154">
    <property type="entry name" value="ACAD10_11_N-like"/>
    <property type="match status" value="1"/>
</dbReference>
<dbReference type="Gene3D" id="3.90.1200.10">
    <property type="match status" value="1"/>
</dbReference>
<dbReference type="Pfam" id="PF01636">
    <property type="entry name" value="APH"/>
    <property type="match status" value="1"/>
</dbReference>
<gene>
    <name evidence="3" type="ORF">UFOPK1358_00075</name>
</gene>
<accession>A0A6J6ASN5</accession>
<dbReference type="InterPro" id="IPR051678">
    <property type="entry name" value="AGP_Transferase"/>
</dbReference>
<dbReference type="PANTHER" id="PTHR21310">
    <property type="entry name" value="AMINOGLYCOSIDE PHOSPHOTRANSFERASE-RELATED-RELATED"/>
    <property type="match status" value="1"/>
</dbReference>
<dbReference type="PANTHER" id="PTHR21310:SF40">
    <property type="entry name" value="AMINOGLYCOSIDE PHOSPHOTRANSFERASE DOMAIN-CONTAINING PROTEIN-RELATED"/>
    <property type="match status" value="1"/>
</dbReference>
<dbReference type="InterPro" id="IPR011009">
    <property type="entry name" value="Kinase-like_dom_sf"/>
</dbReference>
<name>A0A6J6ASN5_9ZZZZ</name>
<evidence type="ECO:0000256" key="1">
    <source>
        <dbReference type="SAM" id="MobiDB-lite"/>
    </source>
</evidence>
<evidence type="ECO:0000259" key="2">
    <source>
        <dbReference type="Pfam" id="PF01636"/>
    </source>
</evidence>
<dbReference type="Gene3D" id="3.30.200.20">
    <property type="entry name" value="Phosphorylase Kinase, domain 1"/>
    <property type="match status" value="1"/>
</dbReference>
<dbReference type="InterPro" id="IPR002575">
    <property type="entry name" value="Aminoglycoside_PTrfase"/>
</dbReference>
<dbReference type="AlphaFoldDB" id="A0A6J6ASN5"/>
<protein>
    <submittedName>
        <fullName evidence="3">Unannotated protein</fullName>
    </submittedName>
</protein>
<evidence type="ECO:0000313" key="3">
    <source>
        <dbReference type="EMBL" id="CAB4529661.1"/>
    </source>
</evidence>
<feature type="compositionally biased region" description="Basic and acidic residues" evidence="1">
    <location>
        <begin position="26"/>
        <end position="35"/>
    </location>
</feature>